<organism evidence="1 2">
    <name type="scientific">Cordyceps fumosorosea (strain ARSEF 2679)</name>
    <name type="common">Isaria fumosorosea</name>
    <dbReference type="NCBI Taxonomy" id="1081104"/>
    <lineage>
        <taxon>Eukaryota</taxon>
        <taxon>Fungi</taxon>
        <taxon>Dikarya</taxon>
        <taxon>Ascomycota</taxon>
        <taxon>Pezizomycotina</taxon>
        <taxon>Sordariomycetes</taxon>
        <taxon>Hypocreomycetidae</taxon>
        <taxon>Hypocreales</taxon>
        <taxon>Cordycipitaceae</taxon>
        <taxon>Cordyceps</taxon>
    </lineage>
</organism>
<dbReference type="GeneID" id="30016340"/>
<dbReference type="Proteomes" id="UP000076744">
    <property type="component" value="Unassembled WGS sequence"/>
</dbReference>
<comment type="caution">
    <text evidence="1">The sequence shown here is derived from an EMBL/GenBank/DDBJ whole genome shotgun (WGS) entry which is preliminary data.</text>
</comment>
<reference evidence="1 2" key="1">
    <citation type="journal article" date="2016" name="Genome Biol. Evol.">
        <title>Divergent and convergent evolution of fungal pathogenicity.</title>
        <authorList>
            <person name="Shang Y."/>
            <person name="Xiao G."/>
            <person name="Zheng P."/>
            <person name="Cen K."/>
            <person name="Zhan S."/>
            <person name="Wang C."/>
        </authorList>
    </citation>
    <scope>NUCLEOTIDE SEQUENCE [LARGE SCALE GENOMIC DNA]</scope>
    <source>
        <strain evidence="1 2">ARSEF 2679</strain>
    </source>
</reference>
<dbReference type="EMBL" id="AZHB01000001">
    <property type="protein sequence ID" value="OAA73147.1"/>
    <property type="molecule type" value="Genomic_DNA"/>
</dbReference>
<protein>
    <submittedName>
        <fullName evidence="1">Uncharacterized protein</fullName>
    </submittedName>
</protein>
<sequence length="138" mass="15465">MTLVKLDPQTEPTEPWHHLNQAEKLVRDACDKLSVENPDYKAAKVLLDQALRTGEFASQAMSSLWCGMVNEIDALDNKSHESLKESEEGFNAALGVAWIKIKLGDSPKETLNRWDWVCAAAQTSLKRLENLEKTLLGE</sequence>
<name>A0A168DY53_CORFA</name>
<keyword evidence="2" id="KW-1185">Reference proteome</keyword>
<gene>
    <name evidence="1" type="ORF">ISF_00048</name>
</gene>
<proteinExistence type="predicted"/>
<dbReference type="RefSeq" id="XP_018708105.1">
    <property type="nucleotide sequence ID" value="XM_018843655.1"/>
</dbReference>
<dbReference type="AlphaFoldDB" id="A0A168DY53"/>
<evidence type="ECO:0000313" key="1">
    <source>
        <dbReference type="EMBL" id="OAA73147.1"/>
    </source>
</evidence>
<evidence type="ECO:0000313" key="2">
    <source>
        <dbReference type="Proteomes" id="UP000076744"/>
    </source>
</evidence>
<accession>A0A168DY53</accession>